<keyword evidence="2" id="KW-0521">NADP</keyword>
<dbReference type="GO" id="GO:0016616">
    <property type="term" value="F:oxidoreductase activity, acting on the CH-OH group of donors, NAD or NADP as acceptor"/>
    <property type="evidence" value="ECO:0007669"/>
    <property type="project" value="UniProtKB-ARBA"/>
</dbReference>
<dbReference type="KEGG" id="cgrn:4412665_00620"/>
<dbReference type="EMBL" id="LT906441">
    <property type="protein sequence ID" value="SNV31489.1"/>
    <property type="molecule type" value="Genomic_DNA"/>
</dbReference>
<feature type="domain" description="NADP-dependent oxidoreductase" evidence="7">
    <location>
        <begin position="17"/>
        <end position="259"/>
    </location>
</feature>
<evidence type="ECO:0000256" key="4">
    <source>
        <dbReference type="PIRSR" id="PIRSR000097-1"/>
    </source>
</evidence>
<accession>A0A239WBA5</accession>
<dbReference type="PROSITE" id="PS00062">
    <property type="entry name" value="ALDOKETO_REDUCTASE_2"/>
    <property type="match status" value="1"/>
</dbReference>
<dbReference type="EC" id="1.-.-.-" evidence="8"/>
<dbReference type="InterPro" id="IPR020471">
    <property type="entry name" value="AKR"/>
</dbReference>
<dbReference type="InterPro" id="IPR023210">
    <property type="entry name" value="NADP_OxRdtase_dom"/>
</dbReference>
<dbReference type="PIRSF" id="PIRSF000097">
    <property type="entry name" value="AKR"/>
    <property type="match status" value="1"/>
</dbReference>
<comment type="similarity">
    <text evidence="1">Belongs to the aldo/keto reductase family.</text>
</comment>
<dbReference type="SUPFAM" id="SSF51430">
    <property type="entry name" value="NAD(P)-linked oxidoreductase"/>
    <property type="match status" value="1"/>
</dbReference>
<evidence type="ECO:0000313" key="8">
    <source>
        <dbReference type="EMBL" id="SNV31489.1"/>
    </source>
</evidence>
<dbReference type="InterPro" id="IPR036812">
    <property type="entry name" value="NAD(P)_OxRdtase_dom_sf"/>
</dbReference>
<evidence type="ECO:0000256" key="3">
    <source>
        <dbReference type="ARBA" id="ARBA00023002"/>
    </source>
</evidence>
<keyword evidence="3 8" id="KW-0560">Oxidoreductase</keyword>
<feature type="binding site" evidence="5">
    <location>
        <position position="108"/>
    </location>
    <ligand>
        <name>substrate</name>
    </ligand>
</feature>
<dbReference type="PANTHER" id="PTHR43827">
    <property type="entry name" value="2,5-DIKETO-D-GLUCONIC ACID REDUCTASE"/>
    <property type="match status" value="1"/>
</dbReference>
<evidence type="ECO:0000256" key="6">
    <source>
        <dbReference type="PIRSR" id="PIRSR000097-3"/>
    </source>
</evidence>
<feature type="active site" description="Proton donor" evidence="4">
    <location>
        <position position="50"/>
    </location>
</feature>
<proteinExistence type="inferred from homology"/>
<dbReference type="AlphaFoldDB" id="A0A239WBA5"/>
<dbReference type="Proteomes" id="UP000215332">
    <property type="component" value="Chromosome 1"/>
</dbReference>
<evidence type="ECO:0000256" key="2">
    <source>
        <dbReference type="ARBA" id="ARBA00022857"/>
    </source>
</evidence>
<dbReference type="FunFam" id="3.20.20.100:FF:000002">
    <property type="entry name" value="2,5-diketo-D-gluconic acid reductase A"/>
    <property type="match status" value="1"/>
</dbReference>
<reference evidence="8 9" key="1">
    <citation type="submission" date="2017-06" db="EMBL/GenBank/DDBJ databases">
        <authorList>
            <consortium name="Pathogen Informatics"/>
        </authorList>
    </citation>
    <scope>NUCLEOTIDE SEQUENCE [LARGE SCALE GENOMIC DNA]</scope>
    <source>
        <strain evidence="8 9">NCTC11865</strain>
    </source>
</reference>
<evidence type="ECO:0000313" key="9">
    <source>
        <dbReference type="Proteomes" id="UP000215332"/>
    </source>
</evidence>
<dbReference type="InterPro" id="IPR018170">
    <property type="entry name" value="Aldo/ket_reductase_CS"/>
</dbReference>
<evidence type="ECO:0000256" key="5">
    <source>
        <dbReference type="PIRSR" id="PIRSR000097-2"/>
    </source>
</evidence>
<feature type="site" description="Lowers pKa of active site Tyr" evidence="6">
    <location>
        <position position="75"/>
    </location>
</feature>
<sequence>MSVPTITLNDGTTIPQLGFGTWQVSNDEAEKAVSSALQAGYRHIDTAAIYGNEEGVGRAIASSGISRDELFVTTKLWNDAHEPEDARKAIETSLEKLGLDHVDLYLIHWPAPVKYGDAYVKAWNALQEFKSEGLTRSIGVSNFQPEHLDHLEGETPVVDQVEMHPTFNQAELRAELAKRSITPEAWSPLGQSKDLQDATITKIADELGVTPAQAIIRWHLQIGNIVIPKSVTPARIEQNLASANVELTDAQVQAINGVDADNRLGGHPDTADF</sequence>
<name>A0A239WBA5_9ACTN</name>
<protein>
    <submittedName>
        <fullName evidence="8">Uncharacterized oxidoreductase MSMEG_2408</fullName>
        <ecNumber evidence="8">1.-.-.-</ecNumber>
    </submittedName>
</protein>
<evidence type="ECO:0000259" key="7">
    <source>
        <dbReference type="Pfam" id="PF00248"/>
    </source>
</evidence>
<dbReference type="PANTHER" id="PTHR43827:SF3">
    <property type="entry name" value="NADP-DEPENDENT OXIDOREDUCTASE DOMAIN-CONTAINING PROTEIN"/>
    <property type="match status" value="1"/>
</dbReference>
<dbReference type="Gene3D" id="3.20.20.100">
    <property type="entry name" value="NADP-dependent oxidoreductase domain"/>
    <property type="match status" value="1"/>
</dbReference>
<dbReference type="PRINTS" id="PR00069">
    <property type="entry name" value="ALDKETRDTASE"/>
</dbReference>
<organism evidence="8 9">
    <name type="scientific">Cutibacterium granulosum</name>
    <dbReference type="NCBI Taxonomy" id="33011"/>
    <lineage>
        <taxon>Bacteria</taxon>
        <taxon>Bacillati</taxon>
        <taxon>Actinomycetota</taxon>
        <taxon>Actinomycetes</taxon>
        <taxon>Propionibacteriales</taxon>
        <taxon>Propionibacteriaceae</taxon>
        <taxon>Cutibacterium</taxon>
    </lineage>
</organism>
<dbReference type="RefSeq" id="WP_021105875.1">
    <property type="nucleotide sequence ID" value="NZ_LT906441.1"/>
</dbReference>
<dbReference type="eggNOG" id="COG0656">
    <property type="taxonomic scope" value="Bacteria"/>
</dbReference>
<gene>
    <name evidence="8" type="ORF">SAMEA4412665_00620</name>
</gene>
<evidence type="ECO:0000256" key="1">
    <source>
        <dbReference type="ARBA" id="ARBA00007905"/>
    </source>
</evidence>
<dbReference type="PROSITE" id="PS00798">
    <property type="entry name" value="ALDOKETO_REDUCTASE_1"/>
    <property type="match status" value="1"/>
</dbReference>
<dbReference type="Pfam" id="PF00248">
    <property type="entry name" value="Aldo_ket_red"/>
    <property type="match status" value="1"/>
</dbReference>